<dbReference type="AlphaFoldDB" id="A0A0F8U0V0"/>
<organism evidence="4 5">
    <name type="scientific">Aspergillus ochraceoroseus</name>
    <dbReference type="NCBI Taxonomy" id="138278"/>
    <lineage>
        <taxon>Eukaryota</taxon>
        <taxon>Fungi</taxon>
        <taxon>Dikarya</taxon>
        <taxon>Ascomycota</taxon>
        <taxon>Pezizomycotina</taxon>
        <taxon>Eurotiomycetes</taxon>
        <taxon>Eurotiomycetidae</taxon>
        <taxon>Eurotiales</taxon>
        <taxon>Aspergillaceae</taxon>
        <taxon>Aspergillus</taxon>
        <taxon>Aspergillus subgen. Nidulantes</taxon>
    </lineage>
</organism>
<reference evidence="4 5" key="1">
    <citation type="submission" date="2015-02" db="EMBL/GenBank/DDBJ databases">
        <title>Draft Genome Sequences of Two Closely-Related Aflatoxigenic Aspergillus Species Obtained from the Cote d'Ivoire.</title>
        <authorList>
            <person name="Moore G.G."/>
            <person name="Beltz S.B."/>
            <person name="Mack B.M."/>
        </authorList>
    </citation>
    <scope>NUCLEOTIDE SEQUENCE [LARGE SCALE GENOMIC DNA]</scope>
    <source>
        <strain evidence="4 5">SRRC1432</strain>
    </source>
</reference>
<dbReference type="SUPFAM" id="SSF103196">
    <property type="entry name" value="Roadblock/LC7 domain"/>
    <property type="match status" value="1"/>
</dbReference>
<sequence>MANSTVSPQIPQHVAALLSHLTSRPGVQSTFILSRKDGSIIQSTGLLASSPSSSSSSSSKPTRNAPTSPAPPAPGTEDAIPDSASSPPPPPTDLPLPAAPSTSATPPKPHQPSQAEALAAQVFAFVSSASTLSFSLSHPLGEHPTPKRRDSSSVPDSAAPGGGTTPPPPLGREDGDGDGSEREDDDEVKLLRLRTKKHEIVVVPDRKYLLCVVHDATHPTAGNVVVGAGGGRLSR</sequence>
<name>A0A0F8U0V0_9EURO</name>
<evidence type="ECO:0000256" key="1">
    <source>
        <dbReference type="ARBA" id="ARBA00007191"/>
    </source>
</evidence>
<evidence type="ECO:0000259" key="3">
    <source>
        <dbReference type="SMART" id="SM00960"/>
    </source>
</evidence>
<feature type="domain" description="Roadblock/LAMTOR2" evidence="3">
    <location>
        <begin position="14"/>
        <end position="214"/>
    </location>
</feature>
<dbReference type="InterPro" id="IPR004942">
    <property type="entry name" value="Roadblock/LAMTOR2_dom"/>
</dbReference>
<comment type="similarity">
    <text evidence="1">Belongs to the GAMAD family.</text>
</comment>
<dbReference type="VEuPathDB" id="FungiDB:P175DRAFT_0495284"/>
<gene>
    <name evidence="4" type="ORF">AOCH_003580</name>
</gene>
<feature type="compositionally biased region" description="Pro residues" evidence="2">
    <location>
        <begin position="86"/>
        <end position="98"/>
    </location>
</feature>
<dbReference type="PANTHER" id="PTHR10779">
    <property type="entry name" value="DYNEIN LIGHT CHAIN ROADBLOCK"/>
    <property type="match status" value="1"/>
</dbReference>
<evidence type="ECO:0000313" key="4">
    <source>
        <dbReference type="EMBL" id="KKK13158.1"/>
    </source>
</evidence>
<feature type="compositionally biased region" description="Basic and acidic residues" evidence="2">
    <location>
        <begin position="140"/>
        <end position="151"/>
    </location>
</feature>
<dbReference type="Proteomes" id="UP000034947">
    <property type="component" value="Unassembled WGS sequence"/>
</dbReference>
<feature type="compositionally biased region" description="Acidic residues" evidence="2">
    <location>
        <begin position="175"/>
        <end position="187"/>
    </location>
</feature>
<comment type="caution">
    <text evidence="4">The sequence shown here is derived from an EMBL/GenBank/DDBJ whole genome shotgun (WGS) entry which is preliminary data.</text>
</comment>
<keyword evidence="5" id="KW-1185">Reference proteome</keyword>
<evidence type="ECO:0000256" key="2">
    <source>
        <dbReference type="SAM" id="MobiDB-lite"/>
    </source>
</evidence>
<evidence type="ECO:0000313" key="5">
    <source>
        <dbReference type="Proteomes" id="UP000034947"/>
    </source>
</evidence>
<feature type="region of interest" description="Disordered" evidence="2">
    <location>
        <begin position="44"/>
        <end position="115"/>
    </location>
</feature>
<accession>A0A0F8U0V0</accession>
<dbReference type="SMART" id="SM00960">
    <property type="entry name" value="Robl_LC7"/>
    <property type="match status" value="1"/>
</dbReference>
<dbReference type="EMBL" id="JYKN01003290">
    <property type="protein sequence ID" value="KKK13158.1"/>
    <property type="molecule type" value="Genomic_DNA"/>
</dbReference>
<feature type="compositionally biased region" description="Low complexity" evidence="2">
    <location>
        <begin position="49"/>
        <end position="67"/>
    </location>
</feature>
<feature type="region of interest" description="Disordered" evidence="2">
    <location>
        <begin position="137"/>
        <end position="188"/>
    </location>
</feature>
<dbReference type="Gene3D" id="3.30.450.30">
    <property type="entry name" value="Dynein light chain 2a, cytoplasmic"/>
    <property type="match status" value="1"/>
</dbReference>
<dbReference type="OrthoDB" id="9985637at2759"/>
<protein>
    <recommendedName>
        <fullName evidence="3">Roadblock/LAMTOR2 domain-containing protein</fullName>
    </recommendedName>
</protein>
<proteinExistence type="inferred from homology"/>